<evidence type="ECO:0000256" key="5">
    <source>
        <dbReference type="ARBA" id="ARBA00022729"/>
    </source>
</evidence>
<dbReference type="GO" id="GO:0019031">
    <property type="term" value="C:viral envelope"/>
    <property type="evidence" value="ECO:0007669"/>
    <property type="project" value="UniProtKB-KW"/>
</dbReference>
<dbReference type="SUPFAM" id="SSF161008">
    <property type="entry name" value="Viral glycoprotein ectodomain-like"/>
    <property type="match status" value="1"/>
</dbReference>
<dbReference type="Pfam" id="PF00974">
    <property type="entry name" value="Rhabdo_glycop_FD"/>
    <property type="match status" value="1"/>
</dbReference>
<dbReference type="GO" id="GO:0055036">
    <property type="term" value="C:virion membrane"/>
    <property type="evidence" value="ECO:0007669"/>
    <property type="project" value="UniProtKB-SubCell"/>
</dbReference>
<sequence>MDPRIMYYTVLLTTAARVYGQTIKPGVDSVSDQPTWANPLFTYPVDCPAAKLSKVSPSQLRCPRIFDDENQGLVAYPAVIRSLSVGNNLGDIHTQGEYVHKVLYRTTCSTGFFGGQTIEKALVEMKLAPREVGVYDTTTASALYFPAPRCQWYTDNVHNDLTFYYTTAKSVLRDPYTLGFLDSDFIEGKCSKSPCQTHWSNVVWKGDSGVAACDTGPEIKGHIFVDKTSHHVVKATSYGHHPWGLHRACMITFCGKPWIRTDLGDLIAIEYNGGATLLSFPACKDTTVGMRGSLDDFAYLDDLVKSSESREECLEAHAEIIATNSVTPYLLSKFRSPHPGINDVYAMHDGSIYHGKCMTVAIDEVSKDRRTYRAHQTSAFVAWGHPFGDEWGGFHGLHGNDTPVIPDLEKYVAQYKVSMMDKMDIRPVPHPSVQILHNDTDTADITIRKIDSFDLQSLNWSFWPSLSALGGVPILLALVFFLYCCMNRRPSMPAAPQEIPMYHLASRG</sequence>
<evidence type="ECO:0000256" key="12">
    <source>
        <dbReference type="ARBA" id="ARBA00023296"/>
    </source>
</evidence>
<keyword evidence="10 13" id="KW-0472">Membrane</keyword>
<keyword evidence="7" id="KW-0946">Virion</keyword>
<dbReference type="InterPro" id="IPR001903">
    <property type="entry name" value="Rhabdo_glycop_FD"/>
</dbReference>
<dbReference type="GO" id="GO:0019062">
    <property type="term" value="P:virion attachment to host cell"/>
    <property type="evidence" value="ECO:0007669"/>
    <property type="project" value="UniProtKB-KW"/>
</dbReference>
<dbReference type="GO" id="GO:0046718">
    <property type="term" value="P:symbiont entry into host cell"/>
    <property type="evidence" value="ECO:0007669"/>
    <property type="project" value="UniProtKB-KW"/>
</dbReference>
<proteinExistence type="evidence at transcript level"/>
<dbReference type="EMBL" id="KY363350">
    <property type="protein sequence ID" value="ATV82106.1"/>
    <property type="molecule type" value="mRNA"/>
</dbReference>
<comment type="similarity">
    <text evidence="2">Belongs to the novirhabdovirus glycoprotein family.</text>
</comment>
<evidence type="ECO:0000313" key="16">
    <source>
        <dbReference type="EMBL" id="ATV82106.1"/>
    </source>
</evidence>
<dbReference type="Pfam" id="PF24833">
    <property type="entry name" value="Rhabdo_glycop_CD"/>
    <property type="match status" value="1"/>
</dbReference>
<dbReference type="InterPro" id="IPR002417">
    <property type="entry name" value="Spike_prot"/>
</dbReference>
<keyword evidence="11" id="KW-0325">Glycoprotein</keyword>
<evidence type="ECO:0000256" key="2">
    <source>
        <dbReference type="ARBA" id="ARBA00010356"/>
    </source>
</evidence>
<keyword evidence="3" id="KW-0945">Host-virus interaction</keyword>
<keyword evidence="4 13" id="KW-0812">Transmembrane</keyword>
<keyword evidence="9 13" id="KW-1133">Transmembrane helix</keyword>
<evidence type="ECO:0000256" key="3">
    <source>
        <dbReference type="ARBA" id="ARBA00022581"/>
    </source>
</evidence>
<evidence type="ECO:0000259" key="14">
    <source>
        <dbReference type="Pfam" id="PF00974"/>
    </source>
</evidence>
<evidence type="ECO:0000256" key="7">
    <source>
        <dbReference type="ARBA" id="ARBA00022844"/>
    </source>
</evidence>
<keyword evidence="12" id="KW-1160">Virus entry into host cell</keyword>
<keyword evidence="8" id="KW-0261">Viral envelope protein</keyword>
<evidence type="ECO:0000256" key="4">
    <source>
        <dbReference type="ARBA" id="ARBA00022692"/>
    </source>
</evidence>
<evidence type="ECO:0000256" key="11">
    <source>
        <dbReference type="ARBA" id="ARBA00023180"/>
    </source>
</evidence>
<evidence type="ECO:0000259" key="15">
    <source>
        <dbReference type="Pfam" id="PF24833"/>
    </source>
</evidence>
<evidence type="ECO:0000256" key="8">
    <source>
        <dbReference type="ARBA" id="ARBA00022879"/>
    </source>
</evidence>
<organism evidence="16">
    <name type="scientific">Novirhabdovirus hirame</name>
    <dbReference type="NCBI Taxonomy" id="1980915"/>
    <lineage>
        <taxon>Viruses</taxon>
        <taxon>Riboviria</taxon>
        <taxon>Orthornavirae</taxon>
        <taxon>Negarnaviricota</taxon>
        <taxon>Haploviricotina</taxon>
        <taxon>Monjiviricetes</taxon>
        <taxon>Mononegavirales</taxon>
        <taxon>Rhabdoviridae</taxon>
        <taxon>Gammarhabdovirinae</taxon>
        <taxon>Novirhabdovirus</taxon>
    </lineage>
</organism>
<comment type="subcellular location">
    <subcellularLocation>
        <location evidence="1">Virion membrane</location>
        <topology evidence="1">Single-pass type I membrane protein</topology>
    </subcellularLocation>
</comment>
<feature type="transmembrane region" description="Helical" evidence="13">
    <location>
        <begin position="462"/>
        <end position="483"/>
    </location>
</feature>
<evidence type="ECO:0000256" key="1">
    <source>
        <dbReference type="ARBA" id="ARBA00004563"/>
    </source>
</evidence>
<keyword evidence="6" id="KW-1161">Viral attachment to host cell</keyword>
<protein>
    <submittedName>
        <fullName evidence="16">Glycoprotein</fullName>
    </submittedName>
</protein>
<evidence type="ECO:0000256" key="10">
    <source>
        <dbReference type="ARBA" id="ARBA00023136"/>
    </source>
</evidence>
<feature type="domain" description="Spike glycoprotein fusion" evidence="14">
    <location>
        <begin position="95"/>
        <end position="190"/>
    </location>
</feature>
<reference evidence="16" key="1">
    <citation type="submission" date="2016-12" db="EMBL/GenBank/DDBJ databases">
        <authorList>
            <person name="Song W.-J."/>
            <person name="Kurnit D.M."/>
        </authorList>
    </citation>
    <scope>NUCLEOTIDE SEQUENCE</scope>
    <source>
        <strain evidence="16">CNPo2015</strain>
    </source>
</reference>
<name>A0A2H4NBH5_9RHAB</name>
<evidence type="ECO:0000256" key="9">
    <source>
        <dbReference type="ARBA" id="ARBA00022989"/>
    </source>
</evidence>
<evidence type="ECO:0000256" key="13">
    <source>
        <dbReference type="SAM" id="Phobius"/>
    </source>
</evidence>
<feature type="domain" description="Spike glycoprotein G central" evidence="15">
    <location>
        <begin position="283"/>
        <end position="398"/>
    </location>
</feature>
<dbReference type="PRINTS" id="PR00796">
    <property type="entry name" value="SPIKEPROTEIN"/>
</dbReference>
<keyword evidence="5" id="KW-0732">Signal</keyword>
<gene>
    <name evidence="16" type="primary">G</name>
</gene>
<accession>A0A2H4NBH5</accession>
<evidence type="ECO:0000256" key="6">
    <source>
        <dbReference type="ARBA" id="ARBA00022804"/>
    </source>
</evidence>
<dbReference type="InterPro" id="IPR055447">
    <property type="entry name" value="Rhabdo_glycop_CD"/>
</dbReference>